<sequence>MALRIVIGDVTIGIQGQDFSYIFSVGCGGMESLYKDGKEWLYRTPRPAFWRAVTDNDRGCGFAFRSAVWSAADRFVRCSRVEARMDGEEIAIPLAPANNKYTGKETCDRFEMIYTYETPTVPATEVIVTYTVETDGRIHVQAEYRGQQGLPELPVFGMRFLMPTAAERYTYEGLSGETYPDRMAGGIPGVYEVQGLPVTPYMVPQDCGMHMQTKWLEIVRKTSLDNTDRGGRSSRLKITAEEGKDFAFSCLPYTAQELENAMHHEELPPARRTVVSILGAVRGVGGINSWGADVEDIYHISGEQDISYGFWIE</sequence>
<evidence type="ECO:0000259" key="5">
    <source>
        <dbReference type="SMART" id="SM01038"/>
    </source>
</evidence>
<dbReference type="SMART" id="SM01038">
    <property type="entry name" value="Bgal_small_N"/>
    <property type="match status" value="1"/>
</dbReference>
<dbReference type="GO" id="GO:0004565">
    <property type="term" value="F:beta-galactosidase activity"/>
    <property type="evidence" value="ECO:0007669"/>
    <property type="project" value="UniProtKB-EC"/>
</dbReference>
<evidence type="ECO:0000256" key="3">
    <source>
        <dbReference type="ARBA" id="ARBA00022801"/>
    </source>
</evidence>
<accession>A0A6L5YHM9</accession>
<evidence type="ECO:0000256" key="1">
    <source>
        <dbReference type="ARBA" id="ARBA00001412"/>
    </source>
</evidence>
<keyword evidence="4" id="KW-0326">Glycosidase</keyword>
<evidence type="ECO:0000313" key="7">
    <source>
        <dbReference type="Proteomes" id="UP000476055"/>
    </source>
</evidence>
<dbReference type="InterPro" id="IPR014718">
    <property type="entry name" value="GH-type_carb-bd"/>
</dbReference>
<dbReference type="InterPro" id="IPR050347">
    <property type="entry name" value="Bact_Beta-galactosidase"/>
</dbReference>
<feature type="domain" description="Beta galactosidase small chain/" evidence="5">
    <location>
        <begin position="13"/>
        <end position="313"/>
    </location>
</feature>
<dbReference type="Proteomes" id="UP000476055">
    <property type="component" value="Unassembled WGS sequence"/>
</dbReference>
<dbReference type="RefSeq" id="WP_154495389.1">
    <property type="nucleotide sequence ID" value="NZ_VUMU01000003.1"/>
</dbReference>
<reference evidence="6 7" key="1">
    <citation type="submission" date="2019-08" db="EMBL/GenBank/DDBJ databases">
        <title>In-depth cultivation of the pig gut microbiome towards novel bacterial diversity and tailored functional studies.</title>
        <authorList>
            <person name="Wylensek D."/>
            <person name="Hitch T.C.A."/>
            <person name="Clavel T."/>
        </authorList>
    </citation>
    <scope>NUCLEOTIDE SEQUENCE [LARGE SCALE GENOMIC DNA]</scope>
    <source>
        <strain evidence="6 7">WCA3-601-WT-6H</strain>
    </source>
</reference>
<organism evidence="6 7">
    <name type="scientific">Waltera intestinalis</name>
    <dbReference type="NCBI Taxonomy" id="2606635"/>
    <lineage>
        <taxon>Bacteria</taxon>
        <taxon>Bacillati</taxon>
        <taxon>Bacillota</taxon>
        <taxon>Clostridia</taxon>
        <taxon>Lachnospirales</taxon>
        <taxon>Lachnospiraceae</taxon>
        <taxon>Waltera</taxon>
    </lineage>
</organism>
<dbReference type="GO" id="GO:0009341">
    <property type="term" value="C:beta-galactosidase complex"/>
    <property type="evidence" value="ECO:0007669"/>
    <property type="project" value="InterPro"/>
</dbReference>
<evidence type="ECO:0000256" key="2">
    <source>
        <dbReference type="ARBA" id="ARBA00012756"/>
    </source>
</evidence>
<keyword evidence="7" id="KW-1185">Reference proteome</keyword>
<dbReference type="Gene3D" id="2.70.98.10">
    <property type="match status" value="1"/>
</dbReference>
<evidence type="ECO:0000313" key="6">
    <source>
        <dbReference type="EMBL" id="MST57408.1"/>
    </source>
</evidence>
<gene>
    <name evidence="6" type="ORF">FYJ59_03990</name>
</gene>
<dbReference type="PANTHER" id="PTHR46323">
    <property type="entry name" value="BETA-GALACTOSIDASE"/>
    <property type="match status" value="1"/>
</dbReference>
<dbReference type="EC" id="3.2.1.23" evidence="2"/>
<dbReference type="AlphaFoldDB" id="A0A6L5YHM9"/>
<dbReference type="GO" id="GO:0005990">
    <property type="term" value="P:lactose catabolic process"/>
    <property type="evidence" value="ECO:0007669"/>
    <property type="project" value="TreeGrafter"/>
</dbReference>
<evidence type="ECO:0000256" key="4">
    <source>
        <dbReference type="ARBA" id="ARBA00023295"/>
    </source>
</evidence>
<dbReference type="Pfam" id="PF02929">
    <property type="entry name" value="Bgal_small_N"/>
    <property type="match status" value="1"/>
</dbReference>
<dbReference type="EMBL" id="VUMU01000003">
    <property type="protein sequence ID" value="MST57408.1"/>
    <property type="molecule type" value="Genomic_DNA"/>
</dbReference>
<comment type="caution">
    <text evidence="6">The sequence shown here is derived from an EMBL/GenBank/DDBJ whole genome shotgun (WGS) entry which is preliminary data.</text>
</comment>
<dbReference type="InterPro" id="IPR011013">
    <property type="entry name" value="Gal_mutarotase_sf_dom"/>
</dbReference>
<dbReference type="PANTHER" id="PTHR46323:SF2">
    <property type="entry name" value="BETA-GALACTOSIDASE"/>
    <property type="match status" value="1"/>
</dbReference>
<proteinExistence type="predicted"/>
<comment type="catalytic activity">
    <reaction evidence="1">
        <text>Hydrolysis of terminal non-reducing beta-D-galactose residues in beta-D-galactosides.</text>
        <dbReference type="EC" id="3.2.1.23"/>
    </reaction>
</comment>
<dbReference type="GO" id="GO:0030246">
    <property type="term" value="F:carbohydrate binding"/>
    <property type="evidence" value="ECO:0007669"/>
    <property type="project" value="InterPro"/>
</dbReference>
<dbReference type="SUPFAM" id="SSF74650">
    <property type="entry name" value="Galactose mutarotase-like"/>
    <property type="match status" value="1"/>
</dbReference>
<protein>
    <recommendedName>
        <fullName evidence="2">beta-galactosidase</fullName>
        <ecNumber evidence="2">3.2.1.23</ecNumber>
    </recommendedName>
</protein>
<keyword evidence="3" id="KW-0378">Hydrolase</keyword>
<name>A0A6L5YHM9_9FIRM</name>
<dbReference type="InterPro" id="IPR004199">
    <property type="entry name" value="B-gal_small/dom_5"/>
</dbReference>